<keyword evidence="4" id="KW-1185">Reference proteome</keyword>
<reference evidence="3 4" key="1">
    <citation type="journal article" date="2016" name="Proc. Natl. Acad. Sci. U.S.A.">
        <title>Comparative genomics of biotechnologically important yeasts.</title>
        <authorList>
            <person name="Riley R."/>
            <person name="Haridas S."/>
            <person name="Wolfe K.H."/>
            <person name="Lopes M.R."/>
            <person name="Hittinger C.T."/>
            <person name="Goeker M."/>
            <person name="Salamov A.A."/>
            <person name="Wisecaver J.H."/>
            <person name="Long T.M."/>
            <person name="Calvey C.H."/>
            <person name="Aerts A.L."/>
            <person name="Barry K.W."/>
            <person name="Choi C."/>
            <person name="Clum A."/>
            <person name="Coughlan A.Y."/>
            <person name="Deshpande S."/>
            <person name="Douglass A.P."/>
            <person name="Hanson S.J."/>
            <person name="Klenk H.-P."/>
            <person name="LaButti K.M."/>
            <person name="Lapidus A."/>
            <person name="Lindquist E.A."/>
            <person name="Lipzen A.M."/>
            <person name="Meier-Kolthoff J.P."/>
            <person name="Ohm R.A."/>
            <person name="Otillar R.P."/>
            <person name="Pangilinan J.L."/>
            <person name="Peng Y."/>
            <person name="Rokas A."/>
            <person name="Rosa C.A."/>
            <person name="Scheuner C."/>
            <person name="Sibirny A.A."/>
            <person name="Slot J.C."/>
            <person name="Stielow J.B."/>
            <person name="Sun H."/>
            <person name="Kurtzman C.P."/>
            <person name="Blackwell M."/>
            <person name="Grigoriev I.V."/>
            <person name="Jeffries T.W."/>
        </authorList>
    </citation>
    <scope>NUCLEOTIDE SEQUENCE [LARGE SCALE GENOMIC DNA]</scope>
    <source>
        <strain evidence="3 4">NRRL Y-2026</strain>
    </source>
</reference>
<name>A0A1E3NEU1_9ASCO</name>
<feature type="region of interest" description="Disordered" evidence="1">
    <location>
        <begin position="87"/>
        <end position="106"/>
    </location>
</feature>
<dbReference type="STRING" id="763406.A0A1E3NEU1"/>
<dbReference type="Proteomes" id="UP000094455">
    <property type="component" value="Unassembled WGS sequence"/>
</dbReference>
<feature type="region of interest" description="Disordered" evidence="1">
    <location>
        <begin position="1"/>
        <end position="51"/>
    </location>
</feature>
<feature type="compositionally biased region" description="Polar residues" evidence="1">
    <location>
        <begin position="223"/>
        <end position="237"/>
    </location>
</feature>
<keyword evidence="2" id="KW-0812">Transmembrane</keyword>
<proteinExistence type="predicted"/>
<organism evidence="3 4">
    <name type="scientific">Pichia membranifaciens NRRL Y-2026</name>
    <dbReference type="NCBI Taxonomy" id="763406"/>
    <lineage>
        <taxon>Eukaryota</taxon>
        <taxon>Fungi</taxon>
        <taxon>Dikarya</taxon>
        <taxon>Ascomycota</taxon>
        <taxon>Saccharomycotina</taxon>
        <taxon>Pichiomycetes</taxon>
        <taxon>Pichiales</taxon>
        <taxon>Pichiaceae</taxon>
        <taxon>Pichia</taxon>
    </lineage>
</organism>
<accession>A0A1E3NEU1</accession>
<keyword evidence="2" id="KW-1133">Transmembrane helix</keyword>
<gene>
    <name evidence="3" type="ORF">PICMEDRAFT_74362</name>
</gene>
<feature type="region of interest" description="Disordered" evidence="1">
    <location>
        <begin position="60"/>
        <end position="79"/>
    </location>
</feature>
<feature type="transmembrane region" description="Helical" evidence="2">
    <location>
        <begin position="151"/>
        <end position="169"/>
    </location>
</feature>
<evidence type="ECO:0000313" key="3">
    <source>
        <dbReference type="EMBL" id="ODQ44651.1"/>
    </source>
</evidence>
<dbReference type="GeneID" id="30181436"/>
<feature type="compositionally biased region" description="Basic and acidic residues" evidence="1">
    <location>
        <begin position="87"/>
        <end position="103"/>
    </location>
</feature>
<feature type="compositionally biased region" description="Polar residues" evidence="1">
    <location>
        <begin position="1"/>
        <end position="12"/>
    </location>
</feature>
<evidence type="ECO:0000256" key="1">
    <source>
        <dbReference type="SAM" id="MobiDB-lite"/>
    </source>
</evidence>
<feature type="region of interest" description="Disordered" evidence="1">
    <location>
        <begin position="214"/>
        <end position="252"/>
    </location>
</feature>
<evidence type="ECO:0000313" key="4">
    <source>
        <dbReference type="Proteomes" id="UP000094455"/>
    </source>
</evidence>
<dbReference type="AlphaFoldDB" id="A0A1E3NEU1"/>
<evidence type="ECO:0000256" key="2">
    <source>
        <dbReference type="SAM" id="Phobius"/>
    </source>
</evidence>
<dbReference type="RefSeq" id="XP_019015764.1">
    <property type="nucleotide sequence ID" value="XM_019164749.1"/>
</dbReference>
<feature type="transmembrane region" description="Helical" evidence="2">
    <location>
        <begin position="302"/>
        <end position="324"/>
    </location>
</feature>
<dbReference type="EMBL" id="KV454006">
    <property type="protein sequence ID" value="ODQ44651.1"/>
    <property type="molecule type" value="Genomic_DNA"/>
</dbReference>
<feature type="transmembrane region" description="Helical" evidence="2">
    <location>
        <begin position="401"/>
        <end position="434"/>
    </location>
</feature>
<dbReference type="OrthoDB" id="10267969at2759"/>
<keyword evidence="2" id="KW-0472">Membrane</keyword>
<sequence>MNDTKGSSGIKQKQTHKLHITTEDDMHASGGGSGRNNTPDGVDGTKRPNSSLNMAASTVHLSKSGGGANGSNMSSNDKERLIDEKLLSSRDQEKREALAKQRENYLNSASTSGLEGDILLQPGARNAGRLRRFRLFLKNIFSDIDSHTEHLFYVIAAEMFFIFLTYTHYSYLDNKNRFLTPIVMGSETSLLGQTLTQLFDWTRARTALRNRTVHKTPSDEEMNLTSATNGTSNSMSTGMREMHSRNSSSNTIPVSVSPHLAPVSGNSAVSGQPLEQMHIHNPLPRTMLAADKEASLRDHLKFLIWGGVNGLLCSYWIELLLTVFRDRELVCVLVDQTAGTVIFQTLYSLYICLWDGEVEVSGAAAIADTSDSSRRTVELTWENFTNHYAGMLWKYMKLSYLVWPVISLLCFTVLSDEWIFPVNCFFATLFGVTLGM</sequence>
<protein>
    <submittedName>
        <fullName evidence="3">Uncharacterized protein</fullName>
    </submittedName>
</protein>